<dbReference type="EMBL" id="GBXM01071329">
    <property type="protein sequence ID" value="JAH37248.1"/>
    <property type="molecule type" value="Transcribed_RNA"/>
</dbReference>
<protein>
    <submittedName>
        <fullName evidence="1">Uncharacterized protein</fullName>
    </submittedName>
</protein>
<accession>A0A0E9S9S3</accession>
<reference evidence="1" key="2">
    <citation type="journal article" date="2015" name="Fish Shellfish Immunol.">
        <title>Early steps in the European eel (Anguilla anguilla)-Vibrio vulnificus interaction in the gills: Role of the RtxA13 toxin.</title>
        <authorList>
            <person name="Callol A."/>
            <person name="Pajuelo D."/>
            <person name="Ebbesson L."/>
            <person name="Teles M."/>
            <person name="MacKenzie S."/>
            <person name="Amaro C."/>
        </authorList>
    </citation>
    <scope>NUCLEOTIDE SEQUENCE</scope>
</reference>
<organism evidence="1">
    <name type="scientific">Anguilla anguilla</name>
    <name type="common">European freshwater eel</name>
    <name type="synonym">Muraena anguilla</name>
    <dbReference type="NCBI Taxonomy" id="7936"/>
    <lineage>
        <taxon>Eukaryota</taxon>
        <taxon>Metazoa</taxon>
        <taxon>Chordata</taxon>
        <taxon>Craniata</taxon>
        <taxon>Vertebrata</taxon>
        <taxon>Euteleostomi</taxon>
        <taxon>Actinopterygii</taxon>
        <taxon>Neopterygii</taxon>
        <taxon>Teleostei</taxon>
        <taxon>Anguilliformes</taxon>
        <taxon>Anguillidae</taxon>
        <taxon>Anguilla</taxon>
    </lineage>
</organism>
<name>A0A0E9S9S3_ANGAN</name>
<dbReference type="AlphaFoldDB" id="A0A0E9S9S3"/>
<sequence>MQFSELSVMMALAYVFRTVNFINPETCPEVNKLFWTHDVSEVSTEQLWG</sequence>
<reference evidence="1" key="1">
    <citation type="submission" date="2014-11" db="EMBL/GenBank/DDBJ databases">
        <authorList>
            <person name="Amaro Gonzalez C."/>
        </authorList>
    </citation>
    <scope>NUCLEOTIDE SEQUENCE</scope>
</reference>
<proteinExistence type="predicted"/>
<evidence type="ECO:0000313" key="1">
    <source>
        <dbReference type="EMBL" id="JAH37248.1"/>
    </source>
</evidence>